<evidence type="ECO:0000313" key="3">
    <source>
        <dbReference type="Proteomes" id="UP000472275"/>
    </source>
</evidence>
<keyword evidence="3" id="KW-1185">Reference proteome</keyword>
<dbReference type="Ensembl" id="ENSACCT00020008702.1">
    <property type="protein sequence ID" value="ENSACCP00020008340.1"/>
    <property type="gene ID" value="ENSACCG00020005668.1"/>
</dbReference>
<reference evidence="2" key="2">
    <citation type="submission" date="2025-09" db="UniProtKB">
        <authorList>
            <consortium name="Ensembl"/>
        </authorList>
    </citation>
    <scope>IDENTIFICATION</scope>
</reference>
<feature type="region of interest" description="Disordered" evidence="1">
    <location>
        <begin position="70"/>
        <end position="92"/>
    </location>
</feature>
<reference evidence="2" key="1">
    <citation type="submission" date="2025-08" db="UniProtKB">
        <authorList>
            <consortium name="Ensembl"/>
        </authorList>
    </citation>
    <scope>IDENTIFICATION</scope>
</reference>
<dbReference type="InParanoid" id="A0A663E7V6"/>
<organism evidence="2 3">
    <name type="scientific">Aquila chrysaetos chrysaetos</name>
    <dbReference type="NCBI Taxonomy" id="223781"/>
    <lineage>
        <taxon>Eukaryota</taxon>
        <taxon>Metazoa</taxon>
        <taxon>Chordata</taxon>
        <taxon>Craniata</taxon>
        <taxon>Vertebrata</taxon>
        <taxon>Euteleostomi</taxon>
        <taxon>Archelosauria</taxon>
        <taxon>Archosauria</taxon>
        <taxon>Dinosauria</taxon>
        <taxon>Saurischia</taxon>
        <taxon>Theropoda</taxon>
        <taxon>Coelurosauria</taxon>
        <taxon>Aves</taxon>
        <taxon>Neognathae</taxon>
        <taxon>Neoaves</taxon>
        <taxon>Telluraves</taxon>
        <taxon>Accipitrimorphae</taxon>
        <taxon>Accipitriformes</taxon>
        <taxon>Accipitridae</taxon>
        <taxon>Accipitrinae</taxon>
        <taxon>Aquila</taxon>
    </lineage>
</organism>
<dbReference type="Proteomes" id="UP000472275">
    <property type="component" value="Chromosome 15"/>
</dbReference>
<evidence type="ECO:0000256" key="1">
    <source>
        <dbReference type="SAM" id="MobiDB-lite"/>
    </source>
</evidence>
<accession>A0A663E7V6</accession>
<sequence>CSECGKFQDLATDCWLSSLTQWWVTSAGKSHVSSLLQRAGTSARSDFTFNLSTAQNDHCQQRPELKSALSSQNLLEPQKETTVRGSVKGKLD</sequence>
<protein>
    <submittedName>
        <fullName evidence="2">Uncharacterized protein</fullName>
    </submittedName>
</protein>
<name>A0A663E7V6_AQUCH</name>
<evidence type="ECO:0000313" key="2">
    <source>
        <dbReference type="Ensembl" id="ENSACCP00020008340.1"/>
    </source>
</evidence>
<proteinExistence type="predicted"/>
<dbReference type="AlphaFoldDB" id="A0A663E7V6"/>